<comment type="caution">
    <text evidence="1">The sequence shown here is derived from an EMBL/GenBank/DDBJ whole genome shotgun (WGS) entry which is preliminary data.</text>
</comment>
<evidence type="ECO:0000313" key="1">
    <source>
        <dbReference type="EMBL" id="EXX50196.1"/>
    </source>
</evidence>
<protein>
    <submittedName>
        <fullName evidence="1">Uncharacterized protein</fullName>
    </submittedName>
</protein>
<accession>A0A015JSV5</accession>
<sequence>MRDFLNRINIDNILSPLQNNDDMIQMLKSQLKNTLVLTGKDLIRRNVEHEVHRVRSNNDIIDIDSATNIIWNSYLTNSQREWLMRLADNISNNRNSETIYRMSQINIPQITNSSFEDNFFNGYGTNFYEEESFQSLILPNGCFSSSIFP</sequence>
<dbReference type="EMBL" id="JEMT01030158">
    <property type="protein sequence ID" value="EXX50196.1"/>
    <property type="molecule type" value="Genomic_DNA"/>
</dbReference>
<proteinExistence type="predicted"/>
<gene>
    <name evidence="1" type="ORF">RirG_273140</name>
</gene>
<evidence type="ECO:0000313" key="2">
    <source>
        <dbReference type="Proteomes" id="UP000022910"/>
    </source>
</evidence>
<dbReference type="Proteomes" id="UP000022910">
    <property type="component" value="Unassembled WGS sequence"/>
</dbReference>
<dbReference type="AlphaFoldDB" id="A0A015JSV5"/>
<dbReference type="HOGENOM" id="CLU_118715_2_0_1"/>
<organism evidence="1 2">
    <name type="scientific">Rhizophagus irregularis (strain DAOM 197198w)</name>
    <name type="common">Glomus intraradices</name>
    <dbReference type="NCBI Taxonomy" id="1432141"/>
    <lineage>
        <taxon>Eukaryota</taxon>
        <taxon>Fungi</taxon>
        <taxon>Fungi incertae sedis</taxon>
        <taxon>Mucoromycota</taxon>
        <taxon>Glomeromycotina</taxon>
        <taxon>Glomeromycetes</taxon>
        <taxon>Glomerales</taxon>
        <taxon>Glomeraceae</taxon>
        <taxon>Rhizophagus</taxon>
    </lineage>
</organism>
<name>A0A015JSV5_RHIIW</name>
<keyword evidence="2" id="KW-1185">Reference proteome</keyword>
<dbReference type="OrthoDB" id="2344954at2759"/>
<reference evidence="1 2" key="1">
    <citation type="submission" date="2014-02" db="EMBL/GenBank/DDBJ databases">
        <title>Single nucleus genome sequencing reveals high similarity among nuclei of an endomycorrhizal fungus.</title>
        <authorList>
            <person name="Lin K."/>
            <person name="Geurts R."/>
            <person name="Zhang Z."/>
            <person name="Limpens E."/>
            <person name="Saunders D.G."/>
            <person name="Mu D."/>
            <person name="Pang E."/>
            <person name="Cao H."/>
            <person name="Cha H."/>
            <person name="Lin T."/>
            <person name="Zhou Q."/>
            <person name="Shang Y."/>
            <person name="Li Y."/>
            <person name="Ivanov S."/>
            <person name="Sharma T."/>
            <person name="Velzen R.V."/>
            <person name="Ruijter N.D."/>
            <person name="Aanen D.K."/>
            <person name="Win J."/>
            <person name="Kamoun S."/>
            <person name="Bisseling T."/>
            <person name="Huang S."/>
        </authorList>
    </citation>
    <scope>NUCLEOTIDE SEQUENCE [LARGE SCALE GENOMIC DNA]</scope>
    <source>
        <strain evidence="2">DAOM197198w</strain>
    </source>
</reference>